<reference evidence="12" key="1">
    <citation type="submission" date="2015-09" db="EMBL/GenBank/DDBJ databases">
        <authorList>
            <consortium name="Pathogen Informatics"/>
        </authorList>
    </citation>
    <scope>NUCLEOTIDE SEQUENCE [LARGE SCALE GENOMIC DNA]</scope>
    <source>
        <strain evidence="12">Lake Konstanz</strain>
    </source>
</reference>
<dbReference type="PROSITE" id="PS00411">
    <property type="entry name" value="KINESIN_MOTOR_1"/>
    <property type="match status" value="1"/>
</dbReference>
<feature type="domain" description="Kinesin motor" evidence="10">
    <location>
        <begin position="5"/>
        <end position="318"/>
    </location>
</feature>
<dbReference type="InterPro" id="IPR036961">
    <property type="entry name" value="Kinesin_motor_dom_sf"/>
</dbReference>
<dbReference type="GO" id="GO:0007018">
    <property type="term" value="P:microtubule-based movement"/>
    <property type="evidence" value="ECO:0007669"/>
    <property type="project" value="InterPro"/>
</dbReference>
<evidence type="ECO:0000256" key="8">
    <source>
        <dbReference type="SAM" id="Coils"/>
    </source>
</evidence>
<dbReference type="GO" id="GO:0003777">
    <property type="term" value="F:microtubule motor activity"/>
    <property type="evidence" value="ECO:0007669"/>
    <property type="project" value="InterPro"/>
</dbReference>
<dbReference type="InterPro" id="IPR027417">
    <property type="entry name" value="P-loop_NTPase"/>
</dbReference>
<keyword evidence="3 6" id="KW-0067">ATP-binding</keyword>
<dbReference type="GO" id="GO:0005524">
    <property type="term" value="F:ATP binding"/>
    <property type="evidence" value="ECO:0007669"/>
    <property type="project" value="UniProtKB-UniRule"/>
</dbReference>
<dbReference type="GO" id="GO:0008017">
    <property type="term" value="F:microtubule binding"/>
    <property type="evidence" value="ECO:0007669"/>
    <property type="project" value="InterPro"/>
</dbReference>
<dbReference type="OMA" id="TERHQFT"/>
<evidence type="ECO:0000256" key="1">
    <source>
        <dbReference type="ARBA" id="ARBA00022701"/>
    </source>
</evidence>
<dbReference type="OrthoDB" id="276845at2759"/>
<dbReference type="Proteomes" id="UP000051952">
    <property type="component" value="Unassembled WGS sequence"/>
</dbReference>
<feature type="region of interest" description="Disordered" evidence="9">
    <location>
        <begin position="320"/>
        <end position="419"/>
    </location>
</feature>
<dbReference type="SMART" id="SM00129">
    <property type="entry name" value="KISc"/>
    <property type="match status" value="1"/>
</dbReference>
<evidence type="ECO:0000313" key="12">
    <source>
        <dbReference type="Proteomes" id="UP000051952"/>
    </source>
</evidence>
<keyword evidence="4 6" id="KW-0505">Motor protein</keyword>
<evidence type="ECO:0000259" key="10">
    <source>
        <dbReference type="PROSITE" id="PS50067"/>
    </source>
</evidence>
<dbReference type="Gene3D" id="3.40.850.10">
    <property type="entry name" value="Kinesin motor domain"/>
    <property type="match status" value="1"/>
</dbReference>
<name>A0A0S4IYW0_BODSA</name>
<dbReference type="InterPro" id="IPR001752">
    <property type="entry name" value="Kinesin_motor_dom"/>
</dbReference>
<dbReference type="SUPFAM" id="SSF52540">
    <property type="entry name" value="P-loop containing nucleoside triphosphate hydrolases"/>
    <property type="match status" value="1"/>
</dbReference>
<dbReference type="GO" id="GO:0005874">
    <property type="term" value="C:microtubule"/>
    <property type="evidence" value="ECO:0007669"/>
    <property type="project" value="UniProtKB-KW"/>
</dbReference>
<feature type="compositionally biased region" description="Acidic residues" evidence="9">
    <location>
        <begin position="436"/>
        <end position="452"/>
    </location>
</feature>
<dbReference type="PRINTS" id="PR00380">
    <property type="entry name" value="KINESINHEAVY"/>
</dbReference>
<dbReference type="InterPro" id="IPR019821">
    <property type="entry name" value="Kinesin_motor_CS"/>
</dbReference>
<feature type="compositionally biased region" description="Low complexity" evidence="9">
    <location>
        <begin position="331"/>
        <end position="347"/>
    </location>
</feature>
<keyword evidence="2 6" id="KW-0547">Nucleotide-binding</keyword>
<protein>
    <recommendedName>
        <fullName evidence="7">Kinesin-like protein</fullName>
    </recommendedName>
</protein>
<dbReference type="PROSITE" id="PS50067">
    <property type="entry name" value="KINESIN_MOTOR_2"/>
    <property type="match status" value="1"/>
</dbReference>
<dbReference type="PANTHER" id="PTHR47971:SF4">
    <property type="entry name" value="KINESIN-LIKE PROTEIN"/>
    <property type="match status" value="1"/>
</dbReference>
<dbReference type="FunFam" id="3.40.850.10:FF:000012">
    <property type="entry name" value="Kinesin-like protein"/>
    <property type="match status" value="1"/>
</dbReference>
<evidence type="ECO:0000313" key="11">
    <source>
        <dbReference type="EMBL" id="CUG16532.1"/>
    </source>
</evidence>
<dbReference type="InterPro" id="IPR027640">
    <property type="entry name" value="Kinesin-like_fam"/>
</dbReference>
<evidence type="ECO:0000256" key="5">
    <source>
        <dbReference type="ARBA" id="ARBA00061030"/>
    </source>
</evidence>
<gene>
    <name evidence="11" type="ORF">BSAL_75235</name>
</gene>
<dbReference type="EMBL" id="CYKH01000679">
    <property type="protein sequence ID" value="CUG16532.1"/>
    <property type="molecule type" value="Genomic_DNA"/>
</dbReference>
<feature type="coiled-coil region" evidence="8">
    <location>
        <begin position="537"/>
        <end position="564"/>
    </location>
</feature>
<feature type="compositionally biased region" description="Low complexity" evidence="9">
    <location>
        <begin position="371"/>
        <end position="382"/>
    </location>
</feature>
<keyword evidence="8" id="KW-0175">Coiled coil</keyword>
<evidence type="ECO:0000256" key="2">
    <source>
        <dbReference type="ARBA" id="ARBA00022741"/>
    </source>
</evidence>
<comment type="similarity">
    <text evidence="5">Belongs to the TRAFAC class myosin-kinesin ATPase superfamily. Kinesin family. KIN-13 subfamily.</text>
</comment>
<dbReference type="CDD" id="cd01367">
    <property type="entry name" value="KISc_KIF2_like"/>
    <property type="match status" value="1"/>
</dbReference>
<evidence type="ECO:0000256" key="9">
    <source>
        <dbReference type="SAM" id="MobiDB-lite"/>
    </source>
</evidence>
<dbReference type="GO" id="GO:0007019">
    <property type="term" value="P:microtubule depolymerization"/>
    <property type="evidence" value="ECO:0007669"/>
    <property type="project" value="TreeGrafter"/>
</dbReference>
<keyword evidence="12" id="KW-1185">Reference proteome</keyword>
<dbReference type="Pfam" id="PF00225">
    <property type="entry name" value="Kinesin"/>
    <property type="match status" value="1"/>
</dbReference>
<dbReference type="VEuPathDB" id="TriTrypDB:BSAL_75235"/>
<evidence type="ECO:0000256" key="3">
    <source>
        <dbReference type="ARBA" id="ARBA00022840"/>
    </source>
</evidence>
<accession>A0A0S4IYW0</accession>
<evidence type="ECO:0000256" key="6">
    <source>
        <dbReference type="PROSITE-ProRule" id="PRU00283"/>
    </source>
</evidence>
<organism evidence="11 12">
    <name type="scientific">Bodo saltans</name>
    <name type="common">Flagellated protozoan</name>
    <dbReference type="NCBI Taxonomy" id="75058"/>
    <lineage>
        <taxon>Eukaryota</taxon>
        <taxon>Discoba</taxon>
        <taxon>Euglenozoa</taxon>
        <taxon>Kinetoplastea</taxon>
        <taxon>Metakinetoplastina</taxon>
        <taxon>Eubodonida</taxon>
        <taxon>Bodonidae</taxon>
        <taxon>Bodo</taxon>
    </lineage>
</organism>
<proteinExistence type="inferred from homology"/>
<feature type="region of interest" description="Disordered" evidence="9">
    <location>
        <begin position="431"/>
        <end position="464"/>
    </location>
</feature>
<keyword evidence="1 7" id="KW-0493">Microtubule</keyword>
<sequence length="583" mass="63623">MSSSRICVAVRKRPCDADKDIVTAQSPQCIVNEPKVKYDLTPYTERHNFVFDEVLDEKVGNREVYNRCCRPLIDTLFSNGNATCFAYGQTGSGKTHTMLGHDAEPGLYACAAKDIFTRCKAQNQEVFASFYEIYGRKMFDLLNERAKLVAREDADKVINICGLSEHAVASVDELFNIINKGSAYRAAGMTSANAESSRSHAVLQMEVHEKGSSKTIGRISFIDLAGNERGADTFDCDRKTRMEGAEINKSLLALKECIRALGVGKAHVPFRGSVLTEVLRDSFLGNSRTTMIATISPTSAHCENTLNTLRYTQRVKDLSGGGQAAQVDPSAARVAAAKGGNAAPNNKKAQRPTPEPSALKRPEWMDDFNNEDNANNNNGEFAQIKLPPPPPGAVPSARRGDAGPSAPTKAQRNKREVAVKDPKIATIVQNHLKEMEVDELEGGSGGDDDDDNSANVTPTPAGAGVAAALQRQEVKQVRAVHAHVVRAISRAEEDIMAMHRRHIDVKMSGIKEEIKAIQALEDQDTVDEYVSKVAGLLTKQRREIDVILDNLNKLQSMLRDEEELSRTLTPVVKAGGGKRRSVV</sequence>
<feature type="binding site" evidence="6">
    <location>
        <begin position="88"/>
        <end position="95"/>
    </location>
    <ligand>
        <name>ATP</name>
        <dbReference type="ChEBI" id="CHEBI:30616"/>
    </ligand>
</feature>
<dbReference type="AlphaFoldDB" id="A0A0S4IYW0"/>
<evidence type="ECO:0000256" key="7">
    <source>
        <dbReference type="RuleBase" id="RU000394"/>
    </source>
</evidence>
<evidence type="ECO:0000256" key="4">
    <source>
        <dbReference type="ARBA" id="ARBA00023175"/>
    </source>
</evidence>
<dbReference type="PANTHER" id="PTHR47971">
    <property type="entry name" value="KINESIN-RELATED PROTEIN 6"/>
    <property type="match status" value="1"/>
</dbReference>